<gene>
    <name evidence="1" type="ORF">CERZMDRAFT_95750</name>
</gene>
<dbReference type="EMBL" id="ML992668">
    <property type="protein sequence ID" value="KAF2214487.1"/>
    <property type="molecule type" value="Genomic_DNA"/>
</dbReference>
<sequence length="130" mass="14479">MRLLHVGTLQLHEYASADDAPHYIITSHRWLDGQVSFHEVLCRDRDPKIDGKAGMCKIKAFCNFTKAWRESYAQPAGPSEQLQFIPSYIWIDTCCINGDSSAELQEAITSIFQGITGPGAAWHSFTMSGS</sequence>
<dbReference type="AlphaFoldDB" id="A0A6A6FM16"/>
<evidence type="ECO:0008006" key="3">
    <source>
        <dbReference type="Google" id="ProtNLM"/>
    </source>
</evidence>
<dbReference type="PANTHER" id="PTHR10622">
    <property type="entry name" value="HET DOMAIN-CONTAINING PROTEIN"/>
    <property type="match status" value="1"/>
</dbReference>
<reference evidence="1" key="1">
    <citation type="journal article" date="2020" name="Stud. Mycol.">
        <title>101 Dothideomycetes genomes: a test case for predicting lifestyles and emergence of pathogens.</title>
        <authorList>
            <person name="Haridas S."/>
            <person name="Albert R."/>
            <person name="Binder M."/>
            <person name="Bloem J."/>
            <person name="Labutti K."/>
            <person name="Salamov A."/>
            <person name="Andreopoulos B."/>
            <person name="Baker S."/>
            <person name="Barry K."/>
            <person name="Bills G."/>
            <person name="Bluhm B."/>
            <person name="Cannon C."/>
            <person name="Castanera R."/>
            <person name="Culley D."/>
            <person name="Daum C."/>
            <person name="Ezra D."/>
            <person name="Gonzalez J."/>
            <person name="Henrissat B."/>
            <person name="Kuo A."/>
            <person name="Liang C."/>
            <person name="Lipzen A."/>
            <person name="Lutzoni F."/>
            <person name="Magnuson J."/>
            <person name="Mondo S."/>
            <person name="Nolan M."/>
            <person name="Ohm R."/>
            <person name="Pangilinan J."/>
            <person name="Park H.-J."/>
            <person name="Ramirez L."/>
            <person name="Alfaro M."/>
            <person name="Sun H."/>
            <person name="Tritt A."/>
            <person name="Yoshinaga Y."/>
            <person name="Zwiers L.-H."/>
            <person name="Turgeon B."/>
            <person name="Goodwin S."/>
            <person name="Spatafora J."/>
            <person name="Crous P."/>
            <person name="Grigoriev I."/>
        </authorList>
    </citation>
    <scope>NUCLEOTIDE SEQUENCE</scope>
    <source>
        <strain evidence="1">SCOH1-5</strain>
    </source>
</reference>
<evidence type="ECO:0000313" key="2">
    <source>
        <dbReference type="Proteomes" id="UP000799539"/>
    </source>
</evidence>
<dbReference type="OrthoDB" id="20872at2759"/>
<dbReference type="Proteomes" id="UP000799539">
    <property type="component" value="Unassembled WGS sequence"/>
</dbReference>
<keyword evidence="2" id="KW-1185">Reference proteome</keyword>
<proteinExistence type="predicted"/>
<organism evidence="1 2">
    <name type="scientific">Cercospora zeae-maydis SCOH1-5</name>
    <dbReference type="NCBI Taxonomy" id="717836"/>
    <lineage>
        <taxon>Eukaryota</taxon>
        <taxon>Fungi</taxon>
        <taxon>Dikarya</taxon>
        <taxon>Ascomycota</taxon>
        <taxon>Pezizomycotina</taxon>
        <taxon>Dothideomycetes</taxon>
        <taxon>Dothideomycetidae</taxon>
        <taxon>Mycosphaerellales</taxon>
        <taxon>Mycosphaerellaceae</taxon>
        <taxon>Cercospora</taxon>
    </lineage>
</organism>
<dbReference type="PANTHER" id="PTHR10622:SF10">
    <property type="entry name" value="HET DOMAIN-CONTAINING PROTEIN"/>
    <property type="match status" value="1"/>
</dbReference>
<evidence type="ECO:0000313" key="1">
    <source>
        <dbReference type="EMBL" id="KAF2214487.1"/>
    </source>
</evidence>
<protein>
    <recommendedName>
        <fullName evidence="3">Heterokaryon incompatibility domain-containing protein</fullName>
    </recommendedName>
</protein>
<accession>A0A6A6FM16</accession>
<name>A0A6A6FM16_9PEZI</name>